<dbReference type="Proteomes" id="UP001232973">
    <property type="component" value="Unassembled WGS sequence"/>
</dbReference>
<gene>
    <name evidence="2" type="ORF">J2S03_000024</name>
</gene>
<comment type="caution">
    <text evidence="2">The sequence shown here is derived from an EMBL/GenBank/DDBJ whole genome shotgun (WGS) entry which is preliminary data.</text>
</comment>
<reference evidence="2 3" key="1">
    <citation type="submission" date="2023-07" db="EMBL/GenBank/DDBJ databases">
        <title>Genomic Encyclopedia of Type Strains, Phase IV (KMG-IV): sequencing the most valuable type-strain genomes for metagenomic binning, comparative biology and taxonomic classification.</title>
        <authorList>
            <person name="Goeker M."/>
        </authorList>
    </citation>
    <scope>NUCLEOTIDE SEQUENCE [LARGE SCALE GENOMIC DNA]</scope>
    <source>
        <strain evidence="2 3">DSM 4006</strain>
    </source>
</reference>
<organism evidence="2 3">
    <name type="scientific">Alicyclobacillus cycloheptanicus</name>
    <dbReference type="NCBI Taxonomy" id="1457"/>
    <lineage>
        <taxon>Bacteria</taxon>
        <taxon>Bacillati</taxon>
        <taxon>Bacillota</taxon>
        <taxon>Bacilli</taxon>
        <taxon>Bacillales</taxon>
        <taxon>Alicyclobacillaceae</taxon>
        <taxon>Alicyclobacillus</taxon>
    </lineage>
</organism>
<evidence type="ECO:0000256" key="1">
    <source>
        <dbReference type="SAM" id="MobiDB-lite"/>
    </source>
</evidence>
<name>A0ABT9XD73_9BACL</name>
<dbReference type="InterPro" id="IPR038735">
    <property type="entry name" value="MSMEG_1276-like_NTP-PPase_dom"/>
</dbReference>
<feature type="region of interest" description="Disordered" evidence="1">
    <location>
        <begin position="1"/>
        <end position="21"/>
    </location>
</feature>
<evidence type="ECO:0000313" key="2">
    <source>
        <dbReference type="EMBL" id="MDQ0188220.1"/>
    </source>
</evidence>
<proteinExistence type="predicted"/>
<keyword evidence="3" id="KW-1185">Reference proteome</keyword>
<accession>A0ABT9XD73</accession>
<evidence type="ECO:0000313" key="3">
    <source>
        <dbReference type="Proteomes" id="UP001232973"/>
    </source>
</evidence>
<dbReference type="CDD" id="cd11532">
    <property type="entry name" value="NTP-PPase_COG4997"/>
    <property type="match status" value="1"/>
</dbReference>
<protein>
    <submittedName>
        <fullName evidence="2">House-cleaning noncanonical NTP pyrophosphatase (MazG superfamily)</fullName>
    </submittedName>
</protein>
<sequence length="136" mass="15596">MDFDPMNRNGDGPGRPKSPVTSYHRLVRDRIPEIIESMGNIAIWRELDGDAFAQALLDTVVRASEQFAGTESLESLADVLECIDAWLDVRGLTMEDVSRARAERRKRCGGYERRRFLEQVAHGADNEHWRYKDRSC</sequence>
<dbReference type="RefSeq" id="WP_274455641.1">
    <property type="nucleotide sequence ID" value="NZ_CP067097.1"/>
</dbReference>
<dbReference type="EMBL" id="JAUSTP010000001">
    <property type="protein sequence ID" value="MDQ0188220.1"/>
    <property type="molecule type" value="Genomic_DNA"/>
</dbReference>